<keyword evidence="2" id="KW-1185">Reference proteome</keyword>
<accession>A0A7K1LND1</accession>
<gene>
    <name evidence="1" type="ORF">FLP08_07005</name>
</gene>
<proteinExistence type="predicted"/>
<evidence type="ECO:0000313" key="2">
    <source>
        <dbReference type="Proteomes" id="UP000460416"/>
    </source>
</evidence>
<reference evidence="1 2" key="1">
    <citation type="submission" date="2019-07" db="EMBL/GenBank/DDBJ databases">
        <title>Gramella aestuarii sp. nov., isolated from a tidal flat, and emended description of Gramella echinicola.</title>
        <authorList>
            <person name="Liu L."/>
        </authorList>
    </citation>
    <scope>NUCLEOTIDE SEQUENCE [LARGE SCALE GENOMIC DNA]</scope>
    <source>
        <strain evidence="1 2">BS12</strain>
    </source>
</reference>
<protein>
    <submittedName>
        <fullName evidence="1">Uncharacterized protein</fullName>
    </submittedName>
</protein>
<dbReference type="Proteomes" id="UP000460416">
    <property type="component" value="Unassembled WGS sequence"/>
</dbReference>
<comment type="caution">
    <text evidence="1">The sequence shown here is derived from an EMBL/GenBank/DDBJ whole genome shotgun (WGS) entry which is preliminary data.</text>
</comment>
<dbReference type="EMBL" id="VJVW01000002">
    <property type="protein sequence ID" value="MUP42315.1"/>
    <property type="molecule type" value="Genomic_DNA"/>
</dbReference>
<dbReference type="OrthoDB" id="581689at2"/>
<name>A0A7K1LND1_9FLAO</name>
<sequence>MNLKKSLIIAVVGCLLGVTSWELYWRSQGFMADLDDDDNLWAIHRATVEEATEDDVILIGSSRVYFDLQLDKWEDQTGRRPIQLAIEGTSPLYAFDDLVNNTNFNGTIVVGVTESLFFSTVFPEASPNEKINKRIKYYKDRTYADRLNHSLSIPIQNSMAFVSDVSGVDGIKLKSLLDEVKIGERVPDPMPPFHVFSSVDESRNLRMTARTATDTAFAGTIKKVWMFFRSASANFKPEKEATTRFFVENVNKFKERGGKVILIRCPSTGDVRGFEKKVFPREEYWDWLVEKSDVPAYHFEDYESLKNYDCPEWSHLSAEDADSFTQTFVGLLLSDGHISKSGQIDQLTNN</sequence>
<evidence type="ECO:0000313" key="1">
    <source>
        <dbReference type="EMBL" id="MUP42315.1"/>
    </source>
</evidence>
<dbReference type="RefSeq" id="WP_156275362.1">
    <property type="nucleotide sequence ID" value="NZ_BAABGI010000001.1"/>
</dbReference>
<organism evidence="1 2">
    <name type="scientific">Christiangramia aestuarii</name>
    <dbReference type="NCBI Taxonomy" id="1028746"/>
    <lineage>
        <taxon>Bacteria</taxon>
        <taxon>Pseudomonadati</taxon>
        <taxon>Bacteroidota</taxon>
        <taxon>Flavobacteriia</taxon>
        <taxon>Flavobacteriales</taxon>
        <taxon>Flavobacteriaceae</taxon>
        <taxon>Christiangramia</taxon>
    </lineage>
</organism>
<dbReference type="AlphaFoldDB" id="A0A7K1LND1"/>